<organism evidence="1 2">
    <name type="scientific">Caenorhabditis elegans</name>
    <dbReference type="NCBI Taxonomy" id="6239"/>
    <lineage>
        <taxon>Eukaryota</taxon>
        <taxon>Metazoa</taxon>
        <taxon>Ecdysozoa</taxon>
        <taxon>Nematoda</taxon>
        <taxon>Chromadorea</taxon>
        <taxon>Rhabditida</taxon>
        <taxon>Rhabditina</taxon>
        <taxon>Rhabditomorpha</taxon>
        <taxon>Rhabditoidea</taxon>
        <taxon>Rhabditidae</taxon>
        <taxon>Peloderinae</taxon>
        <taxon>Caenorhabditis</taxon>
    </lineage>
</organism>
<dbReference type="AGR" id="WB:WBGene00019552"/>
<dbReference type="PIR" id="T16586">
    <property type="entry name" value="T16586"/>
</dbReference>
<evidence type="ECO:0000313" key="1">
    <source>
        <dbReference type="EMBL" id="CCD69245.2"/>
    </source>
</evidence>
<keyword evidence="2" id="KW-1185">Reference proteome</keyword>
<dbReference type="Proteomes" id="UP000001940">
    <property type="component" value="Chromosome X"/>
</dbReference>
<reference evidence="1 2" key="1">
    <citation type="journal article" date="1998" name="Science">
        <title>Genome sequence of the nematode C. elegans: a platform for investigating biology.</title>
        <authorList>
            <consortium name="The C. elegans sequencing consortium"/>
            <person name="Sulson J.E."/>
            <person name="Waterston R."/>
        </authorList>
    </citation>
    <scope>NUCLEOTIDE SEQUENCE [LARGE SCALE GENOMIC DNA]</scope>
    <source>
        <strain evidence="1 2">Bristol N2</strain>
    </source>
</reference>
<evidence type="ECO:0000313" key="3">
    <source>
        <dbReference type="WormBase" id="K09C4.7"/>
    </source>
</evidence>
<dbReference type="InParanoid" id="Q21378"/>
<proteinExistence type="predicted"/>
<sequence>MPKYRGKYESPDSRLSNYLESVENHSTVHWGDEKCSWQLPWHRSRYSKDLLNRLPYQKNKLPSERKNQQPMKRYAFLSPAPEDHIVLDATKCQKVPVKLSIPVFENEGNPHRPSPERVGKLHDKKMSTVCQSNSGLDTFDWLTEFIGEQLDNLANFTPCVENHETKRRKTDDAEENATINFICTPLLVNVPTKQATSLSSVRFVTTDSLRNSLPRHEKLRASVYDFGEMKAFLDNANIELEKLFLPRDSGLIPIPSEILGNSLPSQTALSMAEKIDFVEN</sequence>
<dbReference type="EMBL" id="BX284606">
    <property type="protein sequence ID" value="CCD69245.2"/>
    <property type="molecule type" value="Genomic_DNA"/>
</dbReference>
<dbReference type="HOGENOM" id="CLU_2173273_0_0_1"/>
<evidence type="ECO:0000313" key="2">
    <source>
        <dbReference type="Proteomes" id="UP000001940"/>
    </source>
</evidence>
<name>Q21378_CAEEL</name>
<dbReference type="AlphaFoldDB" id="Q21378"/>
<gene>
    <name evidence="1" type="ORF">CELE_K09C4.7</name>
    <name evidence="1 3" type="ORF">K09C4.7</name>
</gene>
<accession>Q21378</accession>
<dbReference type="UCSC" id="K09C4.7">
    <property type="organism name" value="c. elegans"/>
</dbReference>
<protein>
    <submittedName>
        <fullName evidence="1">Uncharacterized protein</fullName>
    </submittedName>
</protein>
<dbReference type="WormBase" id="K09C4.7">
    <property type="protein sequence ID" value="CE53670"/>
    <property type="gene ID" value="WBGene00019552"/>
</dbReference>
<dbReference type="PaxDb" id="6239-K09C4.6"/>
<dbReference type="Bgee" id="WBGene00019552">
    <property type="expression patterns" value="Expressed in larva"/>
</dbReference>